<evidence type="ECO:0000313" key="3">
    <source>
        <dbReference type="Proteomes" id="UP000007807"/>
    </source>
</evidence>
<sequence>MEMKRIFLCSLFLLLLAASNWANASDQNLLIPDDEISNGEINESALVLALAGEPSGELTQAEVDGLLFMIEEEKLAGDVYSALDEMWDMRVFENIGRAELTHQAAVKRLLDRYSLPDPRMGEGEFANETLQDLYNDLLAKGSTSVSDALMAGAAIEEIDILDLEEYMAQTDKEDILLVYANLLRGSENHLRAFVNNLERQRVEYTPQYLSEEEYRSIMEA</sequence>
<protein>
    <recommendedName>
        <fullName evidence="1">DUF2202 domain-containing protein</fullName>
    </recommendedName>
</protein>
<dbReference type="InterPro" id="IPR009078">
    <property type="entry name" value="Ferritin-like_SF"/>
</dbReference>
<feature type="domain" description="DUF2202" evidence="1">
    <location>
        <begin position="62"/>
        <end position="220"/>
    </location>
</feature>
<reference evidence="2 3" key="1">
    <citation type="journal article" date="2011" name="J. Bacteriol.">
        <title>Complete genome sequence of Methanosaeta concilii, a specialist in aceticlastic methanogenesis.</title>
        <authorList>
            <person name="Barber R.D."/>
            <person name="Zhang L."/>
            <person name="Harnack M."/>
            <person name="Olson M.V."/>
            <person name="Kaul R."/>
            <person name="Ingram-Smith C."/>
            <person name="Smith K.S."/>
        </authorList>
    </citation>
    <scope>NUCLEOTIDE SEQUENCE [LARGE SCALE GENOMIC DNA]</scope>
    <source>
        <strain evidence="3">ATCC 5969 / DSM 3671 / JCM 10134 / NBRC 103675 / OCM 69 / GP-6</strain>
    </source>
</reference>
<dbReference type="EMBL" id="CP002565">
    <property type="protein sequence ID" value="AEB67509.1"/>
    <property type="molecule type" value="Genomic_DNA"/>
</dbReference>
<proteinExistence type="predicted"/>
<accession>F4BXS5</accession>
<evidence type="ECO:0000313" key="2">
    <source>
        <dbReference type="EMBL" id="AEB67509.1"/>
    </source>
</evidence>
<dbReference type="Proteomes" id="UP000007807">
    <property type="component" value="Chromosome"/>
</dbReference>
<organism evidence="2 3">
    <name type="scientific">Methanothrix soehngenii (strain ATCC 5969 / DSM 3671 / JCM 10134 / NBRC 103675 / OCM 69 / GP-6)</name>
    <name type="common">Methanosaeta concilii</name>
    <dbReference type="NCBI Taxonomy" id="990316"/>
    <lineage>
        <taxon>Archaea</taxon>
        <taxon>Methanobacteriati</taxon>
        <taxon>Methanobacteriota</taxon>
        <taxon>Stenosarchaea group</taxon>
        <taxon>Methanomicrobia</taxon>
        <taxon>Methanotrichales</taxon>
        <taxon>Methanotrichaceae</taxon>
        <taxon>Methanothrix</taxon>
    </lineage>
</organism>
<dbReference type="Gene3D" id="1.20.1260.10">
    <property type="match status" value="1"/>
</dbReference>
<dbReference type="InterPro" id="IPR019243">
    <property type="entry name" value="DUF2202"/>
</dbReference>
<dbReference type="InParanoid" id="F4BXS5"/>
<dbReference type="SUPFAM" id="SSF47240">
    <property type="entry name" value="Ferritin-like"/>
    <property type="match status" value="1"/>
</dbReference>
<evidence type="ECO:0000259" key="1">
    <source>
        <dbReference type="Pfam" id="PF09968"/>
    </source>
</evidence>
<dbReference type="CDD" id="cd01048">
    <property type="entry name" value="Ferritin_like_AB2"/>
    <property type="match status" value="1"/>
</dbReference>
<dbReference type="InterPro" id="IPR012347">
    <property type="entry name" value="Ferritin-like"/>
</dbReference>
<gene>
    <name evidence="2" type="ordered locus">MCON_0693</name>
</gene>
<dbReference type="KEGG" id="mcj:MCON_0693"/>
<name>F4BXS5_METSG</name>
<dbReference type="STRING" id="990316.MCON_0693"/>
<dbReference type="Pfam" id="PF09968">
    <property type="entry name" value="DUF2202"/>
    <property type="match status" value="1"/>
</dbReference>
<keyword evidence="3" id="KW-1185">Reference proteome</keyword>
<dbReference type="HOGENOM" id="CLU_051317_0_0_2"/>
<dbReference type="AlphaFoldDB" id="F4BXS5"/>